<dbReference type="FunFam" id="3.30.310.10:FF:000002">
    <property type="entry name" value="TATA-box-binding protein 2"/>
    <property type="match status" value="1"/>
</dbReference>
<dbReference type="GO" id="GO:0006313">
    <property type="term" value="P:DNA transposition"/>
    <property type="evidence" value="ECO:0007669"/>
    <property type="project" value="InterPro"/>
</dbReference>
<dbReference type="PANTHER" id="PTHR10126">
    <property type="entry name" value="TATA-BOX BINDING PROTEIN"/>
    <property type="match status" value="1"/>
</dbReference>
<comment type="subcellular location">
    <subcellularLocation>
        <location evidence="1">Nucleus</location>
    </subcellularLocation>
</comment>
<dbReference type="CDD" id="cd04516">
    <property type="entry name" value="TBP_eukaryotes"/>
    <property type="match status" value="1"/>
</dbReference>
<dbReference type="GO" id="GO:0000978">
    <property type="term" value="F:RNA polymerase II cis-regulatory region sequence-specific DNA binding"/>
    <property type="evidence" value="ECO:0007669"/>
    <property type="project" value="UniProtKB-ARBA"/>
</dbReference>
<sequence length="510" mass="58131">METTKRIEAIVVDNPDFEPPKDVVEHTPSVENISNTVIPSISSTQFAAPVIPPHPSGIIPKVHNVVCSVDLGCKLDLLKIALRLRNAEYNPKRFHAVIMRILEPKTAALIFRSGKIVVTGARSEAASHLAARKYARLIQKLGFDVKFIDFKIQNMVASCDVKFPIQIEHLYASHCQFCSYEPELFPGLIYRLIHPRVVVLIFVSGKIVITGGKNRNDLKVAFEEKMYPVLKKFQKRQIYRPISKKEQAHHSSAGGKSVSCCIRKADLPKTVARRLREGGLYARRPVVCPPLTRQHHTARLQWCREHHNWTEQDWACVLFSDESRFSLSSDCRRQLIWRESGTAYRPENIQEKDRYPTCSIMVWAGIMINGRTRLHVVANGTMTGQRYIDEVLLPHVRLFRGAVGDKFVFMEDNATCHRTLAVQDCRDSEGIQRLVWPARSPDLNPIENVWDALGRQVAGRNYPPTNKNTLIRALTEEWDKLPQQLLDNVVQSMVRRVECCITLHGGHIPY</sequence>
<feature type="domain" description="Tc1-like transposase DDE" evidence="13">
    <location>
        <begin position="317"/>
        <end position="463"/>
    </location>
</feature>
<feature type="domain" description="Transposase Tc1-like" evidence="12">
    <location>
        <begin position="269"/>
        <end position="308"/>
    </location>
</feature>
<dbReference type="InterPro" id="IPR002492">
    <property type="entry name" value="Transposase_Tc1-like"/>
</dbReference>
<name>A0A8X7BK55_TRICX</name>
<dbReference type="EMBL" id="BMAU01021429">
    <property type="protein sequence ID" value="GFY34891.1"/>
    <property type="molecule type" value="Genomic_DNA"/>
</dbReference>
<dbReference type="Pfam" id="PF01498">
    <property type="entry name" value="HTH_Tnp_Tc3_2"/>
    <property type="match status" value="1"/>
</dbReference>
<dbReference type="SUPFAM" id="SSF55945">
    <property type="entry name" value="TATA-box binding protein-like"/>
    <property type="match status" value="2"/>
</dbReference>
<dbReference type="FunFam" id="3.30.310.10:FF:000001">
    <property type="entry name" value="TATA-box-binding protein 2"/>
    <property type="match status" value="1"/>
</dbReference>
<dbReference type="HAMAP" id="MF_00408">
    <property type="entry name" value="TATA_bind_prot_arch"/>
    <property type="match status" value="1"/>
</dbReference>
<evidence type="ECO:0000256" key="5">
    <source>
        <dbReference type="ARBA" id="ARBA00023163"/>
    </source>
</evidence>
<comment type="caution">
    <text evidence="14">The sequence shown here is derived from an EMBL/GenBank/DDBJ whole genome shotgun (WGS) entry which is preliminary data.</text>
</comment>
<dbReference type="Gene3D" id="3.30.420.10">
    <property type="entry name" value="Ribonuclease H-like superfamily/Ribonuclease H"/>
    <property type="match status" value="1"/>
</dbReference>
<dbReference type="GO" id="GO:0015074">
    <property type="term" value="P:DNA integration"/>
    <property type="evidence" value="ECO:0007669"/>
    <property type="project" value="InterPro"/>
</dbReference>
<dbReference type="GO" id="GO:0000992">
    <property type="term" value="F:RNA polymerase III cis-regulatory region sequence-specific DNA binding"/>
    <property type="evidence" value="ECO:0007669"/>
    <property type="project" value="UniProtKB-ARBA"/>
</dbReference>
<keyword evidence="15" id="KW-1185">Reference proteome</keyword>
<dbReference type="InterPro" id="IPR038717">
    <property type="entry name" value="Tc1-like_DDE_dom"/>
</dbReference>
<evidence type="ECO:0000256" key="1">
    <source>
        <dbReference type="ARBA" id="ARBA00004123"/>
    </source>
</evidence>
<evidence type="ECO:0000256" key="2">
    <source>
        <dbReference type="ARBA" id="ARBA00005560"/>
    </source>
</evidence>
<evidence type="ECO:0000256" key="3">
    <source>
        <dbReference type="ARBA" id="ARBA00021962"/>
    </source>
</evidence>
<evidence type="ECO:0000256" key="9">
    <source>
        <dbReference type="ARBA" id="ARBA00037612"/>
    </source>
</evidence>
<dbReference type="GO" id="GO:0042797">
    <property type="term" value="P:tRNA transcription by RNA polymerase III"/>
    <property type="evidence" value="ECO:0007669"/>
    <property type="project" value="UniProtKB-ARBA"/>
</dbReference>
<evidence type="ECO:0000256" key="7">
    <source>
        <dbReference type="ARBA" id="ARBA00030739"/>
    </source>
</evidence>
<evidence type="ECO:0000313" key="15">
    <source>
        <dbReference type="Proteomes" id="UP000887159"/>
    </source>
</evidence>
<dbReference type="AlphaFoldDB" id="A0A8X7BK55"/>
<proteinExistence type="inferred from homology"/>
<evidence type="ECO:0000259" key="13">
    <source>
        <dbReference type="Pfam" id="PF13358"/>
    </source>
</evidence>
<protein>
    <recommendedName>
        <fullName evidence="3">TATA-box-binding protein</fullName>
    </recommendedName>
    <alternativeName>
        <fullName evidence="7">TATA sequence-binding protein</fullName>
    </alternativeName>
    <alternativeName>
        <fullName evidence="10">TATA-binding factor</fullName>
    </alternativeName>
    <alternativeName>
        <fullName evidence="8">TATA-box factor</fullName>
    </alternativeName>
    <alternativeName>
        <fullName evidence="11">Transcription initiation factor TFIID TBP subunit</fullName>
    </alternativeName>
</protein>
<keyword evidence="5" id="KW-0804">Transcription</keyword>
<evidence type="ECO:0000256" key="4">
    <source>
        <dbReference type="ARBA" id="ARBA00023125"/>
    </source>
</evidence>
<gene>
    <name evidence="14" type="primary">TBP</name>
    <name evidence="14" type="ORF">TNCV_154641</name>
</gene>
<dbReference type="GO" id="GO:0005634">
    <property type="term" value="C:nucleus"/>
    <property type="evidence" value="ECO:0007669"/>
    <property type="project" value="UniProtKB-SubCell"/>
</dbReference>
<comment type="function">
    <text evidence="9">General transcription factor that functions at the core of the DNA-binding multiprotein factor TFIID. Binding of TFIID to the TATA box is the initial transcriptional step of the pre-initiation complex (PIC), playing a role in the activation of eukaryotic genes transcribed by RNA polymerase II.</text>
</comment>
<comment type="similarity">
    <text evidence="2">Belongs to the TBP family.</text>
</comment>
<organism evidence="14 15">
    <name type="scientific">Trichonephila clavipes</name>
    <name type="common">Golden silk orbweaver</name>
    <name type="synonym">Nephila clavipes</name>
    <dbReference type="NCBI Taxonomy" id="2585209"/>
    <lineage>
        <taxon>Eukaryota</taxon>
        <taxon>Metazoa</taxon>
        <taxon>Ecdysozoa</taxon>
        <taxon>Arthropoda</taxon>
        <taxon>Chelicerata</taxon>
        <taxon>Arachnida</taxon>
        <taxon>Araneae</taxon>
        <taxon>Araneomorphae</taxon>
        <taxon>Entelegynae</taxon>
        <taxon>Araneoidea</taxon>
        <taxon>Nephilidae</taxon>
        <taxon>Trichonephila</taxon>
    </lineage>
</organism>
<dbReference type="Pfam" id="PF00352">
    <property type="entry name" value="TBP"/>
    <property type="match status" value="2"/>
</dbReference>
<reference evidence="14" key="1">
    <citation type="submission" date="2020-08" db="EMBL/GenBank/DDBJ databases">
        <title>Multicomponent nature underlies the extraordinary mechanical properties of spider dragline silk.</title>
        <authorList>
            <person name="Kono N."/>
            <person name="Nakamura H."/>
            <person name="Mori M."/>
            <person name="Yoshida Y."/>
            <person name="Ohtoshi R."/>
            <person name="Malay A.D."/>
            <person name="Moran D.A.P."/>
            <person name="Tomita M."/>
            <person name="Numata K."/>
            <person name="Arakawa K."/>
        </authorList>
    </citation>
    <scope>NUCLEOTIDE SEQUENCE</scope>
</reference>
<keyword evidence="6" id="KW-0539">Nucleus</keyword>
<dbReference type="Proteomes" id="UP000887159">
    <property type="component" value="Unassembled WGS sequence"/>
</dbReference>
<evidence type="ECO:0000259" key="12">
    <source>
        <dbReference type="Pfam" id="PF01498"/>
    </source>
</evidence>
<dbReference type="GO" id="GO:0001092">
    <property type="term" value="F:TFIIA-class transcription factor complex binding"/>
    <property type="evidence" value="ECO:0007669"/>
    <property type="project" value="UniProtKB-ARBA"/>
</dbReference>
<dbReference type="PRINTS" id="PR00686">
    <property type="entry name" value="TIFACTORIID"/>
</dbReference>
<evidence type="ECO:0000256" key="8">
    <source>
        <dbReference type="ARBA" id="ARBA00033017"/>
    </source>
</evidence>
<evidence type="ECO:0000256" key="11">
    <source>
        <dbReference type="ARBA" id="ARBA00042691"/>
    </source>
</evidence>
<dbReference type="GO" id="GO:0006352">
    <property type="term" value="P:DNA-templated transcription initiation"/>
    <property type="evidence" value="ECO:0007669"/>
    <property type="project" value="InterPro"/>
</dbReference>
<dbReference type="InterPro" id="IPR012295">
    <property type="entry name" value="TBP_dom_sf"/>
</dbReference>
<evidence type="ECO:0000256" key="10">
    <source>
        <dbReference type="ARBA" id="ARBA00042653"/>
    </source>
</evidence>
<dbReference type="InterPro" id="IPR033710">
    <property type="entry name" value="TBP_eukaryotic"/>
</dbReference>
<dbReference type="InterPro" id="IPR036397">
    <property type="entry name" value="RNaseH_sf"/>
</dbReference>
<dbReference type="Gene3D" id="3.30.310.10">
    <property type="entry name" value="TATA-Binding Protein"/>
    <property type="match status" value="2"/>
</dbReference>
<keyword evidence="4" id="KW-0238">DNA-binding</keyword>
<evidence type="ECO:0000256" key="6">
    <source>
        <dbReference type="ARBA" id="ARBA00023242"/>
    </source>
</evidence>
<accession>A0A8X7BK55</accession>
<dbReference type="InterPro" id="IPR000814">
    <property type="entry name" value="TBP"/>
</dbReference>
<evidence type="ECO:0000313" key="14">
    <source>
        <dbReference type="EMBL" id="GFY34891.1"/>
    </source>
</evidence>
<dbReference type="Pfam" id="PF13358">
    <property type="entry name" value="DDE_3"/>
    <property type="match status" value="1"/>
</dbReference>